<dbReference type="PANTHER" id="PTHR33908:SF11">
    <property type="entry name" value="MEMBRANE PROTEIN"/>
    <property type="match status" value="1"/>
</dbReference>
<keyword evidence="2" id="KW-1003">Cell membrane</keyword>
<dbReference type="Proteomes" id="UP000590749">
    <property type="component" value="Unassembled WGS sequence"/>
</dbReference>
<evidence type="ECO:0000256" key="2">
    <source>
        <dbReference type="ARBA" id="ARBA00022475"/>
    </source>
</evidence>
<keyword evidence="6 8" id="KW-1133">Transmembrane helix</keyword>
<sequence length="503" mass="54030">MVDALSDTAITQRMEIGRRPIAWWPVGLIAASAALLLLYTADGYGYHRDELYFRMLGEHPQWGYTDQPPFTPLLVRFGIELFGDDLWSIRVLPAVLLGLTAVVAAGIAREAGGGPIAQSLAATGIFGTFPLTAAHVASTAATDLLVWLGVLLLVVRALLWDRPRAWLGAGVVAGLGLYNKHLVILLLACLGAGLLIAGPRSVLRSRHLWGGVVLAVLIGLPNLIYQVRNGFPQAEMAAAIAENKGTESRILLLPMQIVLLTLPPVWIAGMVTLVRDPRLRRLRSIAVAYPMMLVVVLVTAGQPYYPLGLLLGLFALGAVPTERWVTGRGGRQALLAGGVIVSSVAGAVMSLPVIPARDVAGSVPAAANSTIPDQIGWRQYVWQVATVHADLDPVEQRKTVLFTGNYGEAGALDRFGPPLGLPEVYSGHNALYEFGPPPESKTIILAVLQAPPERANELIGGCVPKATLSNTLGVENEEVGARVYLCRRNEPWSTVWPRLQHYD</sequence>
<organism evidence="10 11">
    <name type="scientific">Actinoplanes campanulatus</name>
    <dbReference type="NCBI Taxonomy" id="113559"/>
    <lineage>
        <taxon>Bacteria</taxon>
        <taxon>Bacillati</taxon>
        <taxon>Actinomycetota</taxon>
        <taxon>Actinomycetes</taxon>
        <taxon>Micromonosporales</taxon>
        <taxon>Micromonosporaceae</taxon>
        <taxon>Actinoplanes</taxon>
    </lineage>
</organism>
<dbReference type="GO" id="GO:0005886">
    <property type="term" value="C:plasma membrane"/>
    <property type="evidence" value="ECO:0007669"/>
    <property type="project" value="UniProtKB-SubCell"/>
</dbReference>
<feature type="transmembrane region" description="Helical" evidence="8">
    <location>
        <begin position="87"/>
        <end position="108"/>
    </location>
</feature>
<feature type="transmembrane region" description="Helical" evidence="8">
    <location>
        <begin position="208"/>
        <end position="227"/>
    </location>
</feature>
<name>A0A7W5AAT6_9ACTN</name>
<evidence type="ECO:0000256" key="3">
    <source>
        <dbReference type="ARBA" id="ARBA00022676"/>
    </source>
</evidence>
<keyword evidence="7 8" id="KW-0472">Membrane</keyword>
<evidence type="ECO:0000259" key="9">
    <source>
        <dbReference type="Pfam" id="PF13231"/>
    </source>
</evidence>
<reference evidence="10 11" key="1">
    <citation type="submission" date="2020-08" db="EMBL/GenBank/DDBJ databases">
        <title>Genomic Encyclopedia of Type Strains, Phase III (KMG-III): the genomes of soil and plant-associated and newly described type strains.</title>
        <authorList>
            <person name="Whitman W."/>
        </authorList>
    </citation>
    <scope>NUCLEOTIDE SEQUENCE [LARGE SCALE GENOMIC DNA]</scope>
    <source>
        <strain evidence="10 11">CECT 3287</strain>
    </source>
</reference>
<keyword evidence="11" id="KW-1185">Reference proteome</keyword>
<evidence type="ECO:0000256" key="7">
    <source>
        <dbReference type="ARBA" id="ARBA00023136"/>
    </source>
</evidence>
<evidence type="ECO:0000256" key="8">
    <source>
        <dbReference type="SAM" id="Phobius"/>
    </source>
</evidence>
<protein>
    <recommendedName>
        <fullName evidence="9">Glycosyltransferase RgtA/B/C/D-like domain-containing protein</fullName>
    </recommendedName>
</protein>
<keyword evidence="3" id="KW-0328">Glycosyltransferase</keyword>
<dbReference type="RefSeq" id="WP_183215943.1">
    <property type="nucleotide sequence ID" value="NZ_BMPW01000001.1"/>
</dbReference>
<keyword evidence="4" id="KW-0808">Transferase</keyword>
<proteinExistence type="predicted"/>
<evidence type="ECO:0000256" key="4">
    <source>
        <dbReference type="ARBA" id="ARBA00022679"/>
    </source>
</evidence>
<evidence type="ECO:0000256" key="1">
    <source>
        <dbReference type="ARBA" id="ARBA00004651"/>
    </source>
</evidence>
<accession>A0A7W5AAT6</accession>
<evidence type="ECO:0000256" key="6">
    <source>
        <dbReference type="ARBA" id="ARBA00022989"/>
    </source>
</evidence>
<gene>
    <name evidence="10" type="ORF">FHR83_000430</name>
</gene>
<comment type="subcellular location">
    <subcellularLocation>
        <location evidence="1">Cell membrane</location>
        <topology evidence="1">Multi-pass membrane protein</topology>
    </subcellularLocation>
</comment>
<feature type="domain" description="Glycosyltransferase RgtA/B/C/D-like" evidence="9">
    <location>
        <begin position="66"/>
        <end position="225"/>
    </location>
</feature>
<dbReference type="InterPro" id="IPR050297">
    <property type="entry name" value="LipidA_mod_glycosyltrf_83"/>
</dbReference>
<feature type="transmembrane region" description="Helical" evidence="8">
    <location>
        <begin position="129"/>
        <end position="158"/>
    </location>
</feature>
<feature type="transmembrane region" description="Helical" evidence="8">
    <location>
        <begin position="178"/>
        <end position="196"/>
    </location>
</feature>
<keyword evidence="5 8" id="KW-0812">Transmembrane</keyword>
<dbReference type="GO" id="GO:0016763">
    <property type="term" value="F:pentosyltransferase activity"/>
    <property type="evidence" value="ECO:0007669"/>
    <property type="project" value="TreeGrafter"/>
</dbReference>
<comment type="caution">
    <text evidence="10">The sequence shown here is derived from an EMBL/GenBank/DDBJ whole genome shotgun (WGS) entry which is preliminary data.</text>
</comment>
<dbReference type="PANTHER" id="PTHR33908">
    <property type="entry name" value="MANNOSYLTRANSFERASE YKCB-RELATED"/>
    <property type="match status" value="1"/>
</dbReference>
<evidence type="ECO:0000313" key="10">
    <source>
        <dbReference type="EMBL" id="MBB3092796.1"/>
    </source>
</evidence>
<dbReference type="InterPro" id="IPR038731">
    <property type="entry name" value="RgtA/B/C-like"/>
</dbReference>
<dbReference type="Pfam" id="PF13231">
    <property type="entry name" value="PMT_2"/>
    <property type="match status" value="1"/>
</dbReference>
<dbReference type="AlphaFoldDB" id="A0A7W5AAT6"/>
<evidence type="ECO:0000313" key="11">
    <source>
        <dbReference type="Proteomes" id="UP000590749"/>
    </source>
</evidence>
<feature type="transmembrane region" description="Helical" evidence="8">
    <location>
        <begin position="333"/>
        <end position="354"/>
    </location>
</feature>
<dbReference type="EMBL" id="JACHXF010000001">
    <property type="protein sequence ID" value="MBB3092796.1"/>
    <property type="molecule type" value="Genomic_DNA"/>
</dbReference>
<feature type="transmembrane region" description="Helical" evidence="8">
    <location>
        <begin position="21"/>
        <end position="41"/>
    </location>
</feature>
<evidence type="ECO:0000256" key="5">
    <source>
        <dbReference type="ARBA" id="ARBA00022692"/>
    </source>
</evidence>
<feature type="transmembrane region" description="Helical" evidence="8">
    <location>
        <begin position="251"/>
        <end position="274"/>
    </location>
</feature>
<dbReference type="GO" id="GO:0009103">
    <property type="term" value="P:lipopolysaccharide biosynthetic process"/>
    <property type="evidence" value="ECO:0007669"/>
    <property type="project" value="UniProtKB-ARBA"/>
</dbReference>